<dbReference type="EMBL" id="JACXIZ010000087">
    <property type="protein sequence ID" value="MBD2848657.1"/>
    <property type="molecule type" value="Genomic_DNA"/>
</dbReference>
<proteinExistence type="predicted"/>
<evidence type="ECO:0000313" key="7">
    <source>
        <dbReference type="EMBL" id="MBD2848657.1"/>
    </source>
</evidence>
<dbReference type="AlphaFoldDB" id="A0A927GVE2"/>
<sequence length="391" mass="41075">MVTSTTLAEFAPETLAPGKYAYRLLLTGGGAGSRSAEIGGDDDDTVRGRAGGDAVSDDPSDNAGRGEQTGQAGHAGSASGERGEGNGYVPVHVVRGVQDGPCLLVLAAVHGDEYEGVQTVIELSAAVQPKELCGTLLLVPVANVDAYRSGTRCSAADGGNLARAFPGSPDGSYTERLAWHLQQALIRRCDFLLDLHSAGTHYAMPLMTGFDAREGADSAVRSRDAALCFGVPVAWAHDTVSPGRTVSMASELGIPWIYVEGFGGRRIRKDEQRLYTEGAWRLMAHLGMLAAPELRLAGEPQPVELILTGDGNLDGADLAACDGFFVPAADLLDELREGDLVGTIVDWRGAVLQTVRADGSGVVMLLRQTPVVSRGDALYTLARKEGTDDVD</sequence>
<organism evidence="7 8">
    <name type="scientific">Paenibacillus sabuli</name>
    <dbReference type="NCBI Taxonomy" id="2772509"/>
    <lineage>
        <taxon>Bacteria</taxon>
        <taxon>Bacillati</taxon>
        <taxon>Bacillota</taxon>
        <taxon>Bacilli</taxon>
        <taxon>Bacillales</taxon>
        <taxon>Paenibacillaceae</taxon>
        <taxon>Paenibacillus</taxon>
    </lineage>
</organism>
<evidence type="ECO:0000259" key="6">
    <source>
        <dbReference type="Pfam" id="PF24827"/>
    </source>
</evidence>
<dbReference type="Pfam" id="PF24827">
    <property type="entry name" value="AstE_AspA_cat"/>
    <property type="match status" value="1"/>
</dbReference>
<dbReference type="GO" id="GO:0016811">
    <property type="term" value="F:hydrolase activity, acting on carbon-nitrogen (but not peptide) bonds, in linear amides"/>
    <property type="evidence" value="ECO:0007669"/>
    <property type="project" value="InterPro"/>
</dbReference>
<dbReference type="PANTHER" id="PTHR37326">
    <property type="entry name" value="BLL3975 PROTEIN"/>
    <property type="match status" value="1"/>
</dbReference>
<comment type="cofactor">
    <cofactor evidence="1">
        <name>Zn(2+)</name>
        <dbReference type="ChEBI" id="CHEBI:29105"/>
    </cofactor>
</comment>
<dbReference type="GO" id="GO:0046872">
    <property type="term" value="F:metal ion binding"/>
    <property type="evidence" value="ECO:0007669"/>
    <property type="project" value="UniProtKB-KW"/>
</dbReference>
<evidence type="ECO:0000313" key="8">
    <source>
        <dbReference type="Proteomes" id="UP000621560"/>
    </source>
</evidence>
<dbReference type="InterPro" id="IPR043795">
    <property type="entry name" value="N-alpha-Ac-DABA-like"/>
</dbReference>
<dbReference type="InterPro" id="IPR053138">
    <property type="entry name" value="N-alpha-Ac-DABA_deacetylase"/>
</dbReference>
<dbReference type="Proteomes" id="UP000621560">
    <property type="component" value="Unassembled WGS sequence"/>
</dbReference>
<evidence type="ECO:0000256" key="5">
    <source>
        <dbReference type="SAM" id="MobiDB-lite"/>
    </source>
</evidence>
<protein>
    <submittedName>
        <fullName evidence="7">Succinylglutamate desuccinylase/aspartoacylase family protein</fullName>
    </submittedName>
</protein>
<dbReference type="InterPro" id="IPR055438">
    <property type="entry name" value="AstE_AspA_cat"/>
</dbReference>
<comment type="caution">
    <text evidence="7">The sequence shown here is derived from an EMBL/GenBank/DDBJ whole genome shotgun (WGS) entry which is preliminary data.</text>
</comment>
<dbReference type="PIRSF" id="PIRSF039012">
    <property type="entry name" value="ASP"/>
    <property type="match status" value="1"/>
</dbReference>
<dbReference type="PANTHER" id="PTHR37326:SF1">
    <property type="entry name" value="BLL3975 PROTEIN"/>
    <property type="match status" value="1"/>
</dbReference>
<keyword evidence="3" id="KW-0378">Hydrolase</keyword>
<dbReference type="RefSeq" id="WP_190921751.1">
    <property type="nucleotide sequence ID" value="NZ_JACXIZ010000087.1"/>
</dbReference>
<dbReference type="Gene3D" id="3.40.630.10">
    <property type="entry name" value="Zn peptidases"/>
    <property type="match status" value="1"/>
</dbReference>
<feature type="region of interest" description="Disordered" evidence="5">
    <location>
        <begin position="31"/>
        <end position="87"/>
    </location>
</feature>
<keyword evidence="8" id="KW-1185">Reference proteome</keyword>
<evidence type="ECO:0000256" key="1">
    <source>
        <dbReference type="ARBA" id="ARBA00001947"/>
    </source>
</evidence>
<accession>A0A927GVE2</accession>
<keyword evidence="4" id="KW-0862">Zinc</keyword>
<keyword evidence="2" id="KW-0479">Metal-binding</keyword>
<name>A0A927GVE2_9BACL</name>
<evidence type="ECO:0000256" key="2">
    <source>
        <dbReference type="ARBA" id="ARBA00022723"/>
    </source>
</evidence>
<dbReference type="GO" id="GO:0016788">
    <property type="term" value="F:hydrolase activity, acting on ester bonds"/>
    <property type="evidence" value="ECO:0007669"/>
    <property type="project" value="InterPro"/>
</dbReference>
<evidence type="ECO:0000256" key="4">
    <source>
        <dbReference type="ARBA" id="ARBA00022833"/>
    </source>
</evidence>
<dbReference type="SUPFAM" id="SSF53187">
    <property type="entry name" value="Zn-dependent exopeptidases"/>
    <property type="match status" value="1"/>
</dbReference>
<feature type="domain" description="Succinylglutamate desuccinylase/Aspartoacylase catalytic" evidence="6">
    <location>
        <begin position="100"/>
        <end position="285"/>
    </location>
</feature>
<gene>
    <name evidence="7" type="ORF">IDH44_26095</name>
</gene>
<reference evidence="7" key="1">
    <citation type="submission" date="2020-09" db="EMBL/GenBank/DDBJ databases">
        <title>A novel bacterium of genus Paenibacillus, isolated from South China Sea.</title>
        <authorList>
            <person name="Huang H."/>
            <person name="Mo K."/>
            <person name="Hu Y."/>
        </authorList>
    </citation>
    <scope>NUCLEOTIDE SEQUENCE</scope>
    <source>
        <strain evidence="7">IB182496</strain>
    </source>
</reference>
<evidence type="ECO:0000256" key="3">
    <source>
        <dbReference type="ARBA" id="ARBA00022801"/>
    </source>
</evidence>